<dbReference type="RefSeq" id="WP_129230758.1">
    <property type="nucleotide sequence ID" value="NZ_SDPO01000001.1"/>
</dbReference>
<accession>A0A4Q2JXA4</accession>
<name>A0A4Q2JXA4_9MICO</name>
<dbReference type="Pfam" id="PF07969">
    <property type="entry name" value="Amidohydro_3"/>
    <property type="match status" value="1"/>
</dbReference>
<organism evidence="3 4">
    <name type="scientific">Agromyces fucosus</name>
    <dbReference type="NCBI Taxonomy" id="41985"/>
    <lineage>
        <taxon>Bacteria</taxon>
        <taxon>Bacillati</taxon>
        <taxon>Actinomycetota</taxon>
        <taxon>Actinomycetes</taxon>
        <taxon>Micrococcales</taxon>
        <taxon>Microbacteriaceae</taxon>
        <taxon>Agromyces</taxon>
    </lineage>
</organism>
<dbReference type="InterPro" id="IPR032466">
    <property type="entry name" value="Metal_Hydrolase"/>
</dbReference>
<gene>
    <name evidence="3" type="ORF">ESP57_05170</name>
</gene>
<dbReference type="OrthoDB" id="9763537at2"/>
<keyword evidence="4" id="KW-1185">Reference proteome</keyword>
<dbReference type="InterPro" id="IPR013108">
    <property type="entry name" value="Amidohydro_3"/>
</dbReference>
<dbReference type="AlphaFoldDB" id="A0A4Q2JXA4"/>
<evidence type="ECO:0000256" key="1">
    <source>
        <dbReference type="SAM" id="MobiDB-lite"/>
    </source>
</evidence>
<dbReference type="PANTHER" id="PTHR43135:SF3">
    <property type="entry name" value="ALPHA-D-RIBOSE 1-METHYLPHOSPHONATE 5-TRIPHOSPHATE DIPHOSPHATASE"/>
    <property type="match status" value="1"/>
</dbReference>
<dbReference type="Proteomes" id="UP000292935">
    <property type="component" value="Unassembled WGS sequence"/>
</dbReference>
<reference evidence="3 4" key="1">
    <citation type="submission" date="2019-01" db="EMBL/GenBank/DDBJ databases">
        <authorList>
            <person name="Li J."/>
        </authorList>
    </citation>
    <scope>NUCLEOTIDE SEQUENCE [LARGE SCALE GENOMIC DNA]</scope>
    <source>
        <strain evidence="3 4">CCUG 35506</strain>
    </source>
</reference>
<dbReference type="EMBL" id="SDPO01000001">
    <property type="protein sequence ID" value="RXZ51170.1"/>
    <property type="molecule type" value="Genomic_DNA"/>
</dbReference>
<comment type="caution">
    <text evidence="3">The sequence shown here is derived from an EMBL/GenBank/DDBJ whole genome shotgun (WGS) entry which is preliminary data.</text>
</comment>
<evidence type="ECO:0000313" key="3">
    <source>
        <dbReference type="EMBL" id="RXZ51170.1"/>
    </source>
</evidence>
<proteinExistence type="predicted"/>
<protein>
    <submittedName>
        <fullName evidence="3">N-acyl-D-aspartate/D-glutamate deacylase</fullName>
    </submittedName>
</protein>
<dbReference type="InterPro" id="IPR011059">
    <property type="entry name" value="Metal-dep_hydrolase_composite"/>
</dbReference>
<evidence type="ECO:0000313" key="4">
    <source>
        <dbReference type="Proteomes" id="UP000292935"/>
    </source>
</evidence>
<evidence type="ECO:0000259" key="2">
    <source>
        <dbReference type="Pfam" id="PF07969"/>
    </source>
</evidence>
<dbReference type="GO" id="GO:0016810">
    <property type="term" value="F:hydrolase activity, acting on carbon-nitrogen (but not peptide) bonds"/>
    <property type="evidence" value="ECO:0007669"/>
    <property type="project" value="InterPro"/>
</dbReference>
<feature type="region of interest" description="Disordered" evidence="1">
    <location>
        <begin position="536"/>
        <end position="567"/>
    </location>
</feature>
<dbReference type="InterPro" id="IPR051781">
    <property type="entry name" value="Metallo-dep_Hydrolase"/>
</dbReference>
<dbReference type="PANTHER" id="PTHR43135">
    <property type="entry name" value="ALPHA-D-RIBOSE 1-METHYLPHOSPHONATE 5-TRIPHOSPHATE DIPHOSPHATASE"/>
    <property type="match status" value="1"/>
</dbReference>
<dbReference type="SUPFAM" id="SSF51556">
    <property type="entry name" value="Metallo-dependent hydrolases"/>
    <property type="match status" value="1"/>
</dbReference>
<dbReference type="SUPFAM" id="SSF51338">
    <property type="entry name" value="Composite domain of metallo-dependent hydrolases"/>
    <property type="match status" value="1"/>
</dbReference>
<sequence length="567" mass="57742">MTVIIRGVVVVDAGGIGAAASDVLIDGERIEAIPPTGTLDPGDAHVIDGRGRLLMPGFVDAHSHADGALFDPEVQLALLRQGVTTVIGGQDGVGYAPGDGAYATEYFAAINGPHPSYRGGGVAALLGAYDGATAVNAATLVPAGTVRFEVMGRSTDAASPAELARMRALVADGLGEGALGLSTGLDYAPGVFAGTDELAALAVPVAAAGAVYVSHMRGGYEANSAAGIAEVAAIARSSGARVHVSHFHAEPHLVRELLTDLDRAGVDATFDAYPYTRGCSILAMPILPASLTVRPAAEVAAELADPGIRAMLREEWFPTITGYASLGPEWPSMLTLAHVAAPDYDWAHGLTIAEGAAEASARSGGSIDAIDFALDVLVASRLEVNVVMAVQHERSDAGLAEILSHPAAVGGSDGIFIGRHPHPRARGSFPRSLAMLVREQAALGWADASALVSARSVARFGLGDRYAVREGFVADLVLVDPDAVGATASYSAPLGLGVGIDDVLVAGVPVLAGGELTGATPGRGIRRAAVDSAAPGSGPLVSHRTTDIAGPVGDEWSRDIAEEEEEV</sequence>
<dbReference type="Gene3D" id="3.20.20.140">
    <property type="entry name" value="Metal-dependent hydrolases"/>
    <property type="match status" value="2"/>
</dbReference>
<feature type="domain" description="Amidohydrolase 3" evidence="2">
    <location>
        <begin position="46"/>
        <end position="509"/>
    </location>
</feature>